<sequence>MISTSLLIVDDEYMILAGLKKLLSSDKDYPPLTIYTAESAKEALNCFQQNKIDIVLTDISMPDMTGLEMIEQMRALVQSASYIVMSGFQEFEFAKKAIMLGAVDYLVKPINKSELACLLKRIITEKQGTEQMWREAVHGQRPIADCMTDGVDKYLVVDRKRMEGEMMAEVAINNQTFFFHLCDTTYTGNLFTVPLNAQSDMKYLRNQVERLIFYGTVSPSTTESVQDVYEYLQPFIESGQLTSKIELLEETLPKIIQRNPPVYLVKQLFIQILTDLYYQCRQTKREDLDAVILEIEKSPSIHDLYQLSKMKIESMNQFYKYSKHVYDVLLLINQEYQKELTLKSVSEKIYLNPVYLGQLIKRETGLSFAGLLNKKRIKMAKQLLISTNDGVEEICFKVGYSNIGYFYKIFKQSSGVSPKLFRQNYQKANKHNKISSEEPNGDREMHI</sequence>
<dbReference type="InterPro" id="IPR001789">
    <property type="entry name" value="Sig_transdc_resp-reg_receiver"/>
</dbReference>
<dbReference type="Pfam" id="PF12833">
    <property type="entry name" value="HTH_18"/>
    <property type="match status" value="1"/>
</dbReference>
<evidence type="ECO:0000259" key="6">
    <source>
        <dbReference type="PROSITE" id="PS01124"/>
    </source>
</evidence>
<accession>A0A4Y9JC69</accession>
<dbReference type="RefSeq" id="WP_135182289.1">
    <property type="nucleotide sequence ID" value="NZ_JADGKZ010000011.1"/>
</dbReference>
<dbReference type="OrthoDB" id="342399at2"/>
<dbReference type="Gene3D" id="1.10.10.60">
    <property type="entry name" value="Homeodomain-like"/>
    <property type="match status" value="2"/>
</dbReference>
<dbReference type="InterPro" id="IPR009057">
    <property type="entry name" value="Homeodomain-like_sf"/>
</dbReference>
<dbReference type="InterPro" id="IPR011006">
    <property type="entry name" value="CheY-like_superfamily"/>
</dbReference>
<dbReference type="PANTHER" id="PTHR43280">
    <property type="entry name" value="ARAC-FAMILY TRANSCRIPTIONAL REGULATOR"/>
    <property type="match status" value="1"/>
</dbReference>
<dbReference type="PROSITE" id="PS01124">
    <property type="entry name" value="HTH_ARAC_FAMILY_2"/>
    <property type="match status" value="1"/>
</dbReference>
<dbReference type="SMART" id="SM00448">
    <property type="entry name" value="REC"/>
    <property type="match status" value="1"/>
</dbReference>
<feature type="domain" description="HTH araC/xylS-type" evidence="6">
    <location>
        <begin position="326"/>
        <end position="424"/>
    </location>
</feature>
<protein>
    <submittedName>
        <fullName evidence="8">Response regulator</fullName>
    </submittedName>
</protein>
<dbReference type="AlphaFoldDB" id="A0A4Y9JC69"/>
<dbReference type="Proteomes" id="UP000297253">
    <property type="component" value="Unassembled WGS sequence"/>
</dbReference>
<evidence type="ECO:0000259" key="7">
    <source>
        <dbReference type="PROSITE" id="PS50110"/>
    </source>
</evidence>
<gene>
    <name evidence="8" type="ORF">E4T82_07835</name>
</gene>
<dbReference type="Gene3D" id="3.40.50.2300">
    <property type="match status" value="1"/>
</dbReference>
<evidence type="ECO:0000313" key="9">
    <source>
        <dbReference type="Proteomes" id="UP000297253"/>
    </source>
</evidence>
<dbReference type="GO" id="GO:0000160">
    <property type="term" value="P:phosphorelay signal transduction system"/>
    <property type="evidence" value="ECO:0007669"/>
    <property type="project" value="InterPro"/>
</dbReference>
<comment type="caution">
    <text evidence="8">The sequence shown here is derived from an EMBL/GenBank/DDBJ whole genome shotgun (WGS) entry which is preliminary data.</text>
</comment>
<dbReference type="CDD" id="cd17536">
    <property type="entry name" value="REC_YesN-like"/>
    <property type="match status" value="1"/>
</dbReference>
<dbReference type="EMBL" id="SPPD01000011">
    <property type="protein sequence ID" value="TFU97415.1"/>
    <property type="molecule type" value="Genomic_DNA"/>
</dbReference>
<feature type="region of interest" description="Disordered" evidence="5">
    <location>
        <begin position="427"/>
        <end position="447"/>
    </location>
</feature>
<name>A0A4Y9JC69_9STRE</name>
<keyword evidence="4" id="KW-0597">Phosphoprotein</keyword>
<evidence type="ECO:0000256" key="5">
    <source>
        <dbReference type="SAM" id="MobiDB-lite"/>
    </source>
</evidence>
<dbReference type="GO" id="GO:0043565">
    <property type="term" value="F:sequence-specific DNA binding"/>
    <property type="evidence" value="ECO:0007669"/>
    <property type="project" value="InterPro"/>
</dbReference>
<dbReference type="GO" id="GO:0003700">
    <property type="term" value="F:DNA-binding transcription factor activity"/>
    <property type="evidence" value="ECO:0007669"/>
    <property type="project" value="InterPro"/>
</dbReference>
<evidence type="ECO:0000313" key="8">
    <source>
        <dbReference type="EMBL" id="TFU97415.1"/>
    </source>
</evidence>
<dbReference type="PROSITE" id="PS00041">
    <property type="entry name" value="HTH_ARAC_FAMILY_1"/>
    <property type="match status" value="1"/>
</dbReference>
<reference evidence="8 9" key="1">
    <citation type="submission" date="2019-03" db="EMBL/GenBank/DDBJ databases">
        <title>Diversity of the mouse oral microbiome.</title>
        <authorList>
            <person name="Joseph S."/>
            <person name="Aduse-Opoku J."/>
            <person name="Curtis M."/>
            <person name="Wade W."/>
            <person name="Hashim A."/>
        </authorList>
    </citation>
    <scope>NUCLEOTIDE SEQUENCE [LARGE SCALE GENOMIC DNA]</scope>
    <source>
        <strain evidence="8 9">WM131</strain>
    </source>
</reference>
<dbReference type="PANTHER" id="PTHR43280:SF35">
    <property type="entry name" value="RESPONSE REGULATOR"/>
    <property type="match status" value="1"/>
</dbReference>
<evidence type="ECO:0000256" key="4">
    <source>
        <dbReference type="PROSITE-ProRule" id="PRU00169"/>
    </source>
</evidence>
<dbReference type="SUPFAM" id="SSF46689">
    <property type="entry name" value="Homeodomain-like"/>
    <property type="match status" value="1"/>
</dbReference>
<evidence type="ECO:0000256" key="3">
    <source>
        <dbReference type="ARBA" id="ARBA00023163"/>
    </source>
</evidence>
<dbReference type="SUPFAM" id="SSF52172">
    <property type="entry name" value="CheY-like"/>
    <property type="match status" value="1"/>
</dbReference>
<feature type="domain" description="Response regulatory" evidence="7">
    <location>
        <begin position="5"/>
        <end position="123"/>
    </location>
</feature>
<keyword evidence="2" id="KW-0238">DNA-binding</keyword>
<keyword evidence="1" id="KW-0805">Transcription regulation</keyword>
<dbReference type="SMART" id="SM00342">
    <property type="entry name" value="HTH_ARAC"/>
    <property type="match status" value="1"/>
</dbReference>
<evidence type="ECO:0000256" key="2">
    <source>
        <dbReference type="ARBA" id="ARBA00023125"/>
    </source>
</evidence>
<dbReference type="InterPro" id="IPR018062">
    <property type="entry name" value="HTH_AraC-typ_CS"/>
</dbReference>
<dbReference type="Pfam" id="PF00072">
    <property type="entry name" value="Response_reg"/>
    <property type="match status" value="1"/>
</dbReference>
<feature type="compositionally biased region" description="Basic and acidic residues" evidence="5">
    <location>
        <begin position="434"/>
        <end position="447"/>
    </location>
</feature>
<dbReference type="PROSITE" id="PS50110">
    <property type="entry name" value="RESPONSE_REGULATORY"/>
    <property type="match status" value="1"/>
</dbReference>
<evidence type="ECO:0000256" key="1">
    <source>
        <dbReference type="ARBA" id="ARBA00023015"/>
    </source>
</evidence>
<keyword evidence="3" id="KW-0804">Transcription</keyword>
<feature type="modified residue" description="4-aspartylphosphate" evidence="4">
    <location>
        <position position="58"/>
    </location>
</feature>
<organism evidence="8 9">
    <name type="scientific">Streptococcus cuniculi</name>
    <dbReference type="NCBI Taxonomy" id="1432788"/>
    <lineage>
        <taxon>Bacteria</taxon>
        <taxon>Bacillati</taxon>
        <taxon>Bacillota</taxon>
        <taxon>Bacilli</taxon>
        <taxon>Lactobacillales</taxon>
        <taxon>Streptococcaceae</taxon>
        <taxon>Streptococcus</taxon>
    </lineage>
</organism>
<dbReference type="InterPro" id="IPR018060">
    <property type="entry name" value="HTH_AraC"/>
</dbReference>
<proteinExistence type="predicted"/>